<evidence type="ECO:0000313" key="13">
    <source>
        <dbReference type="Proteomes" id="UP000252733"/>
    </source>
</evidence>
<dbReference type="GO" id="GO:0005524">
    <property type="term" value="F:ATP binding"/>
    <property type="evidence" value="ECO:0007669"/>
    <property type="project" value="UniProtKB-KW"/>
</dbReference>
<dbReference type="InterPro" id="IPR044742">
    <property type="entry name" value="DEAD/DEAH_RhlB"/>
</dbReference>
<evidence type="ECO:0000259" key="9">
    <source>
        <dbReference type="PROSITE" id="PS51192"/>
    </source>
</evidence>
<keyword evidence="13" id="KW-1185">Reference proteome</keyword>
<dbReference type="CDD" id="cd18787">
    <property type="entry name" value="SF2_C_DEAD"/>
    <property type="match status" value="1"/>
</dbReference>
<keyword evidence="1 7" id="KW-0547">Nucleotide-binding</keyword>
<evidence type="ECO:0000259" key="11">
    <source>
        <dbReference type="PROSITE" id="PS51195"/>
    </source>
</evidence>
<dbReference type="InterPro" id="IPR027417">
    <property type="entry name" value="P-loop_NTPase"/>
</dbReference>
<dbReference type="EMBL" id="QPIZ01000008">
    <property type="protein sequence ID" value="RCW36690.1"/>
    <property type="molecule type" value="Genomic_DNA"/>
</dbReference>
<feature type="domain" description="Helicase ATP-binding" evidence="9">
    <location>
        <begin position="32"/>
        <end position="206"/>
    </location>
</feature>
<evidence type="ECO:0000256" key="3">
    <source>
        <dbReference type="ARBA" id="ARBA00022806"/>
    </source>
</evidence>
<dbReference type="InterPro" id="IPR014014">
    <property type="entry name" value="RNA_helicase_DEAD_Q_motif"/>
</dbReference>
<accession>A0A2T0XDF3</accession>
<reference evidence="12 13" key="1">
    <citation type="submission" date="2018-07" db="EMBL/GenBank/DDBJ databases">
        <title>Freshwater and sediment microbial communities from various areas in North America, analyzing microbe dynamics in response to fracking.</title>
        <authorList>
            <person name="Lamendella R."/>
        </authorList>
    </citation>
    <scope>NUCLEOTIDE SEQUENCE [LARGE SCALE GENOMIC DNA]</scope>
    <source>
        <strain evidence="12 13">160A</strain>
    </source>
</reference>
<keyword evidence="3 7" id="KW-0347">Helicase</keyword>
<feature type="compositionally biased region" description="Basic residues" evidence="8">
    <location>
        <begin position="386"/>
        <end position="411"/>
    </location>
</feature>
<protein>
    <submittedName>
        <fullName evidence="12">Superfamily II DNA/RNA helicase</fullName>
    </submittedName>
</protein>
<dbReference type="InterPro" id="IPR050079">
    <property type="entry name" value="DEAD_box_RNA_helicase"/>
</dbReference>
<dbReference type="OrthoDB" id="9785240at2"/>
<keyword evidence="2 7" id="KW-0378">Hydrolase</keyword>
<comment type="caution">
    <text evidence="12">The sequence shown here is derived from an EMBL/GenBank/DDBJ whole genome shotgun (WGS) entry which is preliminary data.</text>
</comment>
<dbReference type="AlphaFoldDB" id="A0A2T0XDF3"/>
<comment type="similarity">
    <text evidence="5 7">Belongs to the DEAD box helicase family.</text>
</comment>
<sequence>MKFTEFGFSQEVIDGLEAMRFEKATPVQEATIPPIMNGKDMIACAQTGTGKTAAYLLPVLDRQVQSNSEGLNTLVLVPTRELAMQIDQQMEGFGYFLPITSIAVYGGNDAGLWNAQKNALTTGANVIVATPGRLIQHLSMGYVKMDTLKHLILDEADRMLDMGFYEDIMQIVSFLPKERQTLMFSATMPKKIRDMARELLSEYEEVNIALSKPAEGVLQGAYMTYETQKMPLINSLLKGKDLKSIVIFSSTKQKVKEIQQSLQRNGFPAKAIHSDLEQKDRTEVMREFKNRNVQILVATDIIARGIDVEGIDLVINFDVPNDAEDYVHRVGRTARASSTGVALTFITEKDQQDFQKIEELIETTIIKIPLPEEVGEGPEYNPKSYNKGKKPYKRFNKKGGKPSGKYRKDKK</sequence>
<dbReference type="Gene3D" id="3.40.50.300">
    <property type="entry name" value="P-loop containing nucleotide triphosphate hydrolases"/>
    <property type="match status" value="2"/>
</dbReference>
<evidence type="ECO:0000256" key="2">
    <source>
        <dbReference type="ARBA" id="ARBA00022801"/>
    </source>
</evidence>
<dbReference type="InterPro" id="IPR014001">
    <property type="entry name" value="Helicase_ATP-bd"/>
</dbReference>
<evidence type="ECO:0000256" key="6">
    <source>
        <dbReference type="PROSITE-ProRule" id="PRU00552"/>
    </source>
</evidence>
<keyword evidence="4 7" id="KW-0067">ATP-binding</keyword>
<feature type="domain" description="DEAD-box RNA helicase Q" evidence="11">
    <location>
        <begin position="1"/>
        <end position="29"/>
    </location>
</feature>
<dbReference type="GO" id="GO:0003724">
    <property type="term" value="F:RNA helicase activity"/>
    <property type="evidence" value="ECO:0007669"/>
    <property type="project" value="InterPro"/>
</dbReference>
<evidence type="ECO:0000313" key="12">
    <source>
        <dbReference type="EMBL" id="RCW36690.1"/>
    </source>
</evidence>
<evidence type="ECO:0000256" key="4">
    <source>
        <dbReference type="ARBA" id="ARBA00022840"/>
    </source>
</evidence>
<feature type="short sequence motif" description="Q motif" evidence="6">
    <location>
        <begin position="1"/>
        <end position="29"/>
    </location>
</feature>
<evidence type="ECO:0000256" key="7">
    <source>
        <dbReference type="RuleBase" id="RU000492"/>
    </source>
</evidence>
<evidence type="ECO:0000256" key="1">
    <source>
        <dbReference type="ARBA" id="ARBA00022741"/>
    </source>
</evidence>
<dbReference type="Pfam" id="PF00271">
    <property type="entry name" value="Helicase_C"/>
    <property type="match status" value="1"/>
</dbReference>
<dbReference type="SUPFAM" id="SSF52540">
    <property type="entry name" value="P-loop containing nucleoside triphosphate hydrolases"/>
    <property type="match status" value="1"/>
</dbReference>
<dbReference type="PANTHER" id="PTHR47959:SF13">
    <property type="entry name" value="ATP-DEPENDENT RNA HELICASE RHLE"/>
    <property type="match status" value="1"/>
</dbReference>
<dbReference type="PROSITE" id="PS00039">
    <property type="entry name" value="DEAD_ATP_HELICASE"/>
    <property type="match status" value="1"/>
</dbReference>
<gene>
    <name evidence="12" type="ORF">DFO77_108132</name>
</gene>
<dbReference type="GO" id="GO:0016787">
    <property type="term" value="F:hydrolase activity"/>
    <property type="evidence" value="ECO:0007669"/>
    <property type="project" value="UniProtKB-KW"/>
</dbReference>
<organism evidence="12 13">
    <name type="scientific">Marinilabilia salmonicolor</name>
    <dbReference type="NCBI Taxonomy" id="989"/>
    <lineage>
        <taxon>Bacteria</taxon>
        <taxon>Pseudomonadati</taxon>
        <taxon>Bacteroidota</taxon>
        <taxon>Bacteroidia</taxon>
        <taxon>Marinilabiliales</taxon>
        <taxon>Marinilabiliaceae</taxon>
        <taxon>Marinilabilia</taxon>
    </lineage>
</organism>
<dbReference type="PANTHER" id="PTHR47959">
    <property type="entry name" value="ATP-DEPENDENT RNA HELICASE RHLE-RELATED"/>
    <property type="match status" value="1"/>
</dbReference>
<feature type="domain" description="Helicase C-terminal" evidence="10">
    <location>
        <begin position="217"/>
        <end position="376"/>
    </location>
</feature>
<dbReference type="CDD" id="cd00268">
    <property type="entry name" value="DEADc"/>
    <property type="match status" value="1"/>
</dbReference>
<dbReference type="STRING" id="1168289.GCA_000259075_02877"/>
<evidence type="ECO:0000256" key="8">
    <source>
        <dbReference type="SAM" id="MobiDB-lite"/>
    </source>
</evidence>
<evidence type="ECO:0000256" key="5">
    <source>
        <dbReference type="ARBA" id="ARBA00038437"/>
    </source>
</evidence>
<dbReference type="PROSITE" id="PS51194">
    <property type="entry name" value="HELICASE_CTER"/>
    <property type="match status" value="1"/>
</dbReference>
<dbReference type="SMART" id="SM00490">
    <property type="entry name" value="HELICc"/>
    <property type="match status" value="1"/>
</dbReference>
<feature type="region of interest" description="Disordered" evidence="8">
    <location>
        <begin position="372"/>
        <end position="411"/>
    </location>
</feature>
<dbReference type="GO" id="GO:0003676">
    <property type="term" value="F:nucleic acid binding"/>
    <property type="evidence" value="ECO:0007669"/>
    <property type="project" value="InterPro"/>
</dbReference>
<dbReference type="PROSITE" id="PS51192">
    <property type="entry name" value="HELICASE_ATP_BIND_1"/>
    <property type="match status" value="1"/>
</dbReference>
<dbReference type="PROSITE" id="PS51195">
    <property type="entry name" value="Q_MOTIF"/>
    <property type="match status" value="1"/>
</dbReference>
<evidence type="ECO:0000259" key="10">
    <source>
        <dbReference type="PROSITE" id="PS51194"/>
    </source>
</evidence>
<dbReference type="InterPro" id="IPR001650">
    <property type="entry name" value="Helicase_C-like"/>
</dbReference>
<name>A0A2T0XDF3_9BACT</name>
<dbReference type="Proteomes" id="UP000252733">
    <property type="component" value="Unassembled WGS sequence"/>
</dbReference>
<dbReference type="GO" id="GO:0005829">
    <property type="term" value="C:cytosol"/>
    <property type="evidence" value="ECO:0007669"/>
    <property type="project" value="TreeGrafter"/>
</dbReference>
<dbReference type="Pfam" id="PF00270">
    <property type="entry name" value="DEAD"/>
    <property type="match status" value="1"/>
</dbReference>
<dbReference type="RefSeq" id="WP_106153891.1">
    <property type="nucleotide sequence ID" value="NZ_PVTS01000013.1"/>
</dbReference>
<dbReference type="InterPro" id="IPR000629">
    <property type="entry name" value="RNA-helicase_DEAD-box_CS"/>
</dbReference>
<proteinExistence type="inferred from homology"/>
<dbReference type="SMART" id="SM00487">
    <property type="entry name" value="DEXDc"/>
    <property type="match status" value="1"/>
</dbReference>
<dbReference type="InterPro" id="IPR011545">
    <property type="entry name" value="DEAD/DEAH_box_helicase_dom"/>
</dbReference>